<evidence type="ECO:0000313" key="1">
    <source>
        <dbReference type="EMBL" id="GAG46253.1"/>
    </source>
</evidence>
<protein>
    <submittedName>
        <fullName evidence="1">Uncharacterized protein</fullName>
    </submittedName>
</protein>
<proteinExistence type="predicted"/>
<reference evidence="1" key="1">
    <citation type="journal article" date="2014" name="Front. Microbiol.">
        <title>High frequency of phylogenetically diverse reductive dehalogenase-homologous genes in deep subseafloor sedimentary metagenomes.</title>
        <authorList>
            <person name="Kawai M."/>
            <person name="Futagami T."/>
            <person name="Toyoda A."/>
            <person name="Takaki Y."/>
            <person name="Nishi S."/>
            <person name="Hori S."/>
            <person name="Arai W."/>
            <person name="Tsubouchi T."/>
            <person name="Morono Y."/>
            <person name="Uchiyama I."/>
            <person name="Ito T."/>
            <person name="Fujiyama A."/>
            <person name="Inagaki F."/>
            <person name="Takami H."/>
        </authorList>
    </citation>
    <scope>NUCLEOTIDE SEQUENCE</scope>
    <source>
        <strain evidence="1">Expedition CK06-06</strain>
    </source>
</reference>
<dbReference type="AlphaFoldDB" id="X0YC00"/>
<dbReference type="EMBL" id="BARS01059560">
    <property type="protein sequence ID" value="GAG46253.1"/>
    <property type="molecule type" value="Genomic_DNA"/>
</dbReference>
<gene>
    <name evidence="1" type="ORF">S01H1_86183</name>
</gene>
<name>X0YC00_9ZZZZ</name>
<sequence>AALGSAGCLCAQLAQRVEEVLDGPLVHPRCAVEAERSPAQ</sequence>
<organism evidence="1">
    <name type="scientific">marine sediment metagenome</name>
    <dbReference type="NCBI Taxonomy" id="412755"/>
    <lineage>
        <taxon>unclassified sequences</taxon>
        <taxon>metagenomes</taxon>
        <taxon>ecological metagenomes</taxon>
    </lineage>
</organism>
<accession>X0YC00</accession>
<feature type="non-terminal residue" evidence="1">
    <location>
        <position position="40"/>
    </location>
</feature>
<comment type="caution">
    <text evidence="1">The sequence shown here is derived from an EMBL/GenBank/DDBJ whole genome shotgun (WGS) entry which is preliminary data.</text>
</comment>
<feature type="non-terminal residue" evidence="1">
    <location>
        <position position="1"/>
    </location>
</feature>